<dbReference type="Gene3D" id="3.30.70.3290">
    <property type="match status" value="3"/>
</dbReference>
<evidence type="ECO:0000256" key="4">
    <source>
        <dbReference type="ARBA" id="ARBA00022553"/>
    </source>
</evidence>
<dbReference type="BioCyc" id="HAUR316274:GHYA-4007-MONOMER"/>
<feature type="region of interest" description="Disordered" evidence="21">
    <location>
        <begin position="4510"/>
        <end position="4531"/>
    </location>
</feature>
<dbReference type="InterPro" id="IPR001227">
    <property type="entry name" value="Ac_transferase_dom_sf"/>
</dbReference>
<keyword evidence="4" id="KW-0597">Phosphoprotein</keyword>
<dbReference type="Pfam" id="PF00550">
    <property type="entry name" value="PP-binding"/>
    <property type="match status" value="3"/>
</dbReference>
<dbReference type="Pfam" id="PF00698">
    <property type="entry name" value="Acyl_transf_1"/>
    <property type="match status" value="3"/>
</dbReference>
<feature type="domain" description="Ketosynthase family 3 (KS3)" evidence="24">
    <location>
        <begin position="3084"/>
        <end position="3510"/>
    </location>
</feature>
<protein>
    <recommendedName>
        <fullName evidence="17">Phenolphthiocerol/phthiocerol polyketide synthase subunit E</fullName>
        <ecNumber evidence="16">2.3.1.292</ecNumber>
    </recommendedName>
    <alternativeName>
        <fullName evidence="19">(Phenol)carboxyphthiodiolenone synthase subunit E</fullName>
    </alternativeName>
    <alternativeName>
        <fullName evidence="20">Beta-ketoacyl-acyl-carrier-protein synthase I</fullName>
    </alternativeName>
    <alternativeName>
        <fullName evidence="18">Phthiocerol synthesis polyketide synthase type I PpsE</fullName>
    </alternativeName>
</protein>
<dbReference type="SUPFAM" id="SSF53901">
    <property type="entry name" value="Thiolase-like"/>
    <property type="match status" value="3"/>
</dbReference>
<dbReference type="PROSITE" id="PS00012">
    <property type="entry name" value="PHOSPHOPANTETHEINE"/>
    <property type="match status" value="2"/>
</dbReference>
<dbReference type="GO" id="GO:0034081">
    <property type="term" value="C:polyketide synthase complex"/>
    <property type="evidence" value="ECO:0007669"/>
    <property type="project" value="UniProtKB-ARBA"/>
</dbReference>
<dbReference type="InterPro" id="IPR020806">
    <property type="entry name" value="PKS_PP-bd"/>
</dbReference>
<keyword evidence="10" id="KW-0511">Multifunctional enzyme</keyword>
<dbReference type="FunFam" id="1.10.1200.10:FF:000005">
    <property type="entry name" value="Nonribosomal peptide synthetase 1"/>
    <property type="match status" value="1"/>
</dbReference>
<dbReference type="Gene3D" id="1.10.1200.10">
    <property type="entry name" value="ACP-like"/>
    <property type="match status" value="3"/>
</dbReference>
<dbReference type="SMART" id="SM01294">
    <property type="entry name" value="PKS_PP_betabranch"/>
    <property type="match status" value="1"/>
</dbReference>
<comment type="catalytic activity">
    <reaction evidence="12">
        <text>19-(4-hydroxyphenyl)nonadecanoyl-[(phenol)carboxyphthiodiolenone synthase] + 2 (S)-methylmalonyl-CoA + 3 malonyl-CoA + 5 NADPH + 10 H(+) = C37-(phenol)carboxyphthiodiolenone-[(phenol)carboxyphthiodiolenone synthase] + 5 CO2 + 5 NADP(+) + 5 CoA + 2 H2O</text>
        <dbReference type="Rhea" id="RHEA:57760"/>
        <dbReference type="Rhea" id="RHEA-COMP:14273"/>
        <dbReference type="Rhea" id="RHEA-COMP:14990"/>
        <dbReference type="ChEBI" id="CHEBI:15377"/>
        <dbReference type="ChEBI" id="CHEBI:15378"/>
        <dbReference type="ChEBI" id="CHEBI:16526"/>
        <dbReference type="ChEBI" id="CHEBI:57287"/>
        <dbReference type="ChEBI" id="CHEBI:57327"/>
        <dbReference type="ChEBI" id="CHEBI:57384"/>
        <dbReference type="ChEBI" id="CHEBI:57783"/>
        <dbReference type="ChEBI" id="CHEBI:58349"/>
        <dbReference type="ChEBI" id="CHEBI:133301"/>
        <dbReference type="ChEBI" id="CHEBI:142260"/>
        <dbReference type="EC" id="2.3.1.292"/>
    </reaction>
</comment>
<dbReference type="SMART" id="SM00823">
    <property type="entry name" value="PKS_PP"/>
    <property type="match status" value="3"/>
</dbReference>
<evidence type="ECO:0000256" key="15">
    <source>
        <dbReference type="ARBA" id="ARBA00058455"/>
    </source>
</evidence>
<evidence type="ECO:0000259" key="24">
    <source>
        <dbReference type="PROSITE" id="PS52004"/>
    </source>
</evidence>
<dbReference type="InterPro" id="IPR036291">
    <property type="entry name" value="NAD(P)-bd_dom_sf"/>
</dbReference>
<dbReference type="PROSITE" id="PS52004">
    <property type="entry name" value="KS3_2"/>
    <property type="match status" value="3"/>
</dbReference>
<dbReference type="Pfam" id="PF08659">
    <property type="entry name" value="KR"/>
    <property type="match status" value="3"/>
</dbReference>
<comment type="catalytic activity">
    <reaction evidence="11">
        <text>17-(4-hydroxyphenyl)heptadecanoyl-[(phenol)carboxyphthiodiolenone synthase] + 2 (S)-methylmalonyl-CoA + 3 malonyl-CoA + 5 NADPH + 10 H(+) = C35-(phenol)carboxyphthiodiolenone-[(phenol)carboxyphthiodiolenone synthase] + 5 CO2 + 5 NADP(+) + 5 CoA + 2 H2O</text>
        <dbReference type="Rhea" id="RHEA:57756"/>
        <dbReference type="Rhea" id="RHEA-COMP:14272"/>
        <dbReference type="Rhea" id="RHEA-COMP:14989"/>
        <dbReference type="ChEBI" id="CHEBI:15377"/>
        <dbReference type="ChEBI" id="CHEBI:15378"/>
        <dbReference type="ChEBI" id="CHEBI:16526"/>
        <dbReference type="ChEBI" id="CHEBI:57287"/>
        <dbReference type="ChEBI" id="CHEBI:57327"/>
        <dbReference type="ChEBI" id="CHEBI:57384"/>
        <dbReference type="ChEBI" id="CHEBI:57783"/>
        <dbReference type="ChEBI" id="CHEBI:58349"/>
        <dbReference type="ChEBI" id="CHEBI:133300"/>
        <dbReference type="ChEBI" id="CHEBI:142259"/>
        <dbReference type="EC" id="2.3.1.292"/>
    </reaction>
</comment>
<feature type="domain" description="Carrier" evidence="23">
    <location>
        <begin position="4538"/>
        <end position="4614"/>
    </location>
</feature>
<dbReference type="Pfam" id="PF00109">
    <property type="entry name" value="ketoacyl-synt"/>
    <property type="match status" value="3"/>
</dbReference>
<dbReference type="InterPro" id="IPR014043">
    <property type="entry name" value="Acyl_transferase_dom"/>
</dbReference>
<dbReference type="Pfam" id="PF21394">
    <property type="entry name" value="Beta-ketacyl_N"/>
    <property type="match status" value="2"/>
</dbReference>
<dbReference type="eggNOG" id="COG3321">
    <property type="taxonomic scope" value="Bacteria"/>
</dbReference>
<evidence type="ECO:0000259" key="23">
    <source>
        <dbReference type="PROSITE" id="PS50075"/>
    </source>
</evidence>
<feature type="domain" description="Ketosynthase family 3 (KS3)" evidence="24">
    <location>
        <begin position="1543"/>
        <end position="1969"/>
    </location>
</feature>
<dbReference type="PROSITE" id="PS50075">
    <property type="entry name" value="CARRIER"/>
    <property type="match status" value="3"/>
</dbReference>
<keyword evidence="6" id="KW-0276">Fatty acid metabolism</keyword>
<dbReference type="InterPro" id="IPR009081">
    <property type="entry name" value="PP-bd_ACP"/>
</dbReference>
<dbReference type="PANTHER" id="PTHR43775:SF51">
    <property type="entry name" value="INACTIVE PHENOLPHTHIOCEROL SYNTHESIS POLYKETIDE SYNTHASE TYPE I PKS1-RELATED"/>
    <property type="match status" value="1"/>
</dbReference>
<evidence type="ECO:0000256" key="5">
    <source>
        <dbReference type="ARBA" id="ARBA00022679"/>
    </source>
</evidence>
<dbReference type="InterPro" id="IPR049490">
    <property type="entry name" value="C883_1060-like_KR_N"/>
</dbReference>
<evidence type="ECO:0000256" key="21">
    <source>
        <dbReference type="SAM" id="MobiDB-lite"/>
    </source>
</evidence>
<comment type="catalytic activity">
    <reaction evidence="14">
        <text>icosanoyl-[(phenol)carboxyphthiodiolenone synthase] + 2 (S)-methylmalonyl-CoA + 3 malonyl-CoA + 5 NADPH + 10 H(+) = C32-carboxyphthiodiolenone-[(phenol)carboxyphthiodiolenone synthase] + 5 CO2 + 5 NADP(+) + 5 CoA + 2 H2O</text>
        <dbReference type="Rhea" id="RHEA:57748"/>
        <dbReference type="Rhea" id="RHEA-COMP:14985"/>
        <dbReference type="Rhea" id="RHEA-COMP:14986"/>
        <dbReference type="ChEBI" id="CHEBI:15377"/>
        <dbReference type="ChEBI" id="CHEBI:15378"/>
        <dbReference type="ChEBI" id="CHEBI:16526"/>
        <dbReference type="ChEBI" id="CHEBI:57287"/>
        <dbReference type="ChEBI" id="CHEBI:57327"/>
        <dbReference type="ChEBI" id="CHEBI:57384"/>
        <dbReference type="ChEBI" id="CHEBI:57783"/>
        <dbReference type="ChEBI" id="CHEBI:58349"/>
        <dbReference type="ChEBI" id="CHEBI:87848"/>
        <dbReference type="ChEBI" id="CHEBI:142236"/>
        <dbReference type="EC" id="2.3.1.292"/>
    </reaction>
</comment>
<keyword evidence="5" id="KW-0808">Transferase</keyword>
<feature type="transmembrane region" description="Helical" evidence="22">
    <location>
        <begin position="2705"/>
        <end position="2726"/>
    </location>
</feature>
<dbReference type="FunFam" id="3.40.47.10:FF:000042">
    <property type="entry name" value="Polyketide synthase Pks13"/>
    <property type="match status" value="3"/>
</dbReference>
<evidence type="ECO:0000256" key="9">
    <source>
        <dbReference type="ARBA" id="ARBA00023098"/>
    </source>
</evidence>
<keyword evidence="8" id="KW-0560">Oxidoreductase</keyword>
<feature type="domain" description="Carrier" evidence="23">
    <location>
        <begin position="1445"/>
        <end position="1520"/>
    </location>
</feature>
<dbReference type="InterPro" id="IPR020841">
    <property type="entry name" value="PKS_Beta-ketoAc_synthase_dom"/>
</dbReference>
<feature type="domain" description="Carrier" evidence="23">
    <location>
        <begin position="2985"/>
        <end position="3060"/>
    </location>
</feature>
<evidence type="ECO:0000256" key="2">
    <source>
        <dbReference type="ARBA" id="ARBA00001957"/>
    </source>
</evidence>
<dbReference type="EC" id="2.3.1.292" evidence="16"/>
<keyword evidence="22" id="KW-1133">Transmembrane helix</keyword>
<evidence type="ECO:0000313" key="25">
    <source>
        <dbReference type="EMBL" id="ABX06597.1"/>
    </source>
</evidence>
<dbReference type="SMART" id="SM00827">
    <property type="entry name" value="PKS_AT"/>
    <property type="match status" value="3"/>
</dbReference>
<dbReference type="HOGENOM" id="CLU_000022_29_0_0"/>
<dbReference type="Pfam" id="PF22621">
    <property type="entry name" value="CurL-like_PKS_C"/>
    <property type="match status" value="3"/>
</dbReference>
<evidence type="ECO:0000256" key="16">
    <source>
        <dbReference type="ARBA" id="ARBA00066974"/>
    </source>
</evidence>
<name>A9AV09_HERA2</name>
<evidence type="ECO:0000313" key="26">
    <source>
        <dbReference type="Proteomes" id="UP000000787"/>
    </source>
</evidence>
<dbReference type="KEGG" id="hau:Haur_3965"/>
<evidence type="ECO:0000256" key="8">
    <source>
        <dbReference type="ARBA" id="ARBA00023002"/>
    </source>
</evidence>
<dbReference type="InterPro" id="IPR050091">
    <property type="entry name" value="PKS_NRPS_Biosynth_Enz"/>
</dbReference>
<reference evidence="25 26" key="1">
    <citation type="journal article" date="2011" name="Stand. Genomic Sci.">
        <title>Complete genome sequence of the filamentous gliding predatory bacterium Herpetosiphon aurantiacus type strain (114-95(T)).</title>
        <authorList>
            <person name="Kiss H."/>
            <person name="Nett M."/>
            <person name="Domin N."/>
            <person name="Martin K."/>
            <person name="Maresca J.A."/>
            <person name="Copeland A."/>
            <person name="Lapidus A."/>
            <person name="Lucas S."/>
            <person name="Berry K.W."/>
            <person name="Glavina Del Rio T."/>
            <person name="Dalin E."/>
            <person name="Tice H."/>
            <person name="Pitluck S."/>
            <person name="Richardson P."/>
            <person name="Bruce D."/>
            <person name="Goodwin L."/>
            <person name="Han C."/>
            <person name="Detter J.C."/>
            <person name="Schmutz J."/>
            <person name="Brettin T."/>
            <person name="Land M."/>
            <person name="Hauser L."/>
            <person name="Kyrpides N.C."/>
            <person name="Ivanova N."/>
            <person name="Goker M."/>
            <person name="Woyke T."/>
            <person name="Klenk H.P."/>
            <person name="Bryant D.A."/>
        </authorList>
    </citation>
    <scope>NUCLEOTIDE SEQUENCE [LARGE SCALE GENOMIC DNA]</scope>
    <source>
        <strain evidence="26">ATCC 23779 / DSM 785 / 114-95</strain>
    </source>
</reference>
<feature type="domain" description="Ketosynthase family 3 (KS3)" evidence="24">
    <location>
        <begin position="12"/>
        <end position="440"/>
    </location>
</feature>
<evidence type="ECO:0000256" key="19">
    <source>
        <dbReference type="ARBA" id="ARBA00078169"/>
    </source>
</evidence>
<accession>A9AV09</accession>
<dbReference type="InterPro" id="IPR013968">
    <property type="entry name" value="PKS_KR"/>
</dbReference>
<evidence type="ECO:0000256" key="20">
    <source>
        <dbReference type="ARBA" id="ARBA00084020"/>
    </source>
</evidence>
<keyword evidence="22" id="KW-0812">Transmembrane</keyword>
<evidence type="ECO:0000256" key="22">
    <source>
        <dbReference type="SAM" id="Phobius"/>
    </source>
</evidence>
<dbReference type="GO" id="GO:0004312">
    <property type="term" value="F:fatty acid synthase activity"/>
    <property type="evidence" value="ECO:0007669"/>
    <property type="project" value="TreeGrafter"/>
</dbReference>
<dbReference type="InterPro" id="IPR014031">
    <property type="entry name" value="Ketoacyl_synth_C"/>
</dbReference>
<dbReference type="GO" id="GO:0031177">
    <property type="term" value="F:phosphopantetheine binding"/>
    <property type="evidence" value="ECO:0007669"/>
    <property type="project" value="InterPro"/>
</dbReference>
<dbReference type="SUPFAM" id="SSF47336">
    <property type="entry name" value="ACP-like"/>
    <property type="match status" value="3"/>
</dbReference>
<sequence>MTDRAAYDAAYDTAVAIVGMSGRFPGASTVDAFWQNLTAGERSIRTLGDAELLAAGVDPELLRDPQYVKAGAFVDDIELFDAAFFGYTPREAEVMDPQHRLFLECAWQALEQAGYDPDGFRGSIGVFAGSATSSYRVHNIHTNPEIAESVGGLQLAVGNDSDSLASTVSYKLNLRGPSVAVQTFCSTSLVAVHMACQSLLTYECNIALAGGAAITVPQGVGYLYQEGGILSPDGHCRTFDAKAQGSVMGSGVGVVTLKRFEDALNDGDTIYAVIRGSTVNNDGIRKVGYTAPGLNGQSAVITIAQNRAEVDPDTVSYIEAHGTATPLGDSIELAALIKAFERGTERKQFCALGSVKPNIGHLDRASGVTGLIKTTMALHHRQLPPNLDFETPSPDIDLANSPFYVNTQLRDWPADGAAPRRAGVNSFGLGGTNVHVVLEEAPAPAPVAPARPAQLLVLSAKTATALEAMTDNLAAYLAGAPADLADVAFTLQAGRTRFNHRRAFVCESAADAAQVLQTRDLRRITTVEQSGRNRPVAFVFPGVGDHYAGMAKTLYATEAVFREAVDQCAELLAPRLGQDLRAALYPADQPAAAAAHTLFAATAASSRVAGALHQTALAQPAVFVVEYALVQLLASWGIRPQALLGYSLGEYVAATVAGVLSLEDALTLVAKRAQWIQAQPHGAMLAVSLGVEAIQPYLNTEVALAVVNSPMTCVLAGPHAALELVKIHLEEDEVASRWLETSHAFHSPMLAPVAAELTALVRTLRLQTPKIPYISNVTGTWITDAEATDPGYWARHMVETVQFADGVGTLLADAQLTLLEVGPGQALGSFIRQHPACGRDRFGQIVATLPGAAEATNDLVALLNGLGRLWLAGVPIDWAGLHGKRPRRRVPLPTYPFERKRFWIDAAIMPAALAAGERLRGRHADVTDWFYRPDWAPAALGVPAAPGHWLILPDAHGLGKAVASSLRAAGHTVTLATAGPADTTLMVPQIPIDPTDAAAYELLLDTLRADGGLPSHILWLGGLTPLDSALTGPARFQAAQATGYYDLLQLAQALVTRVIDEAVQLLVVTAGMQAVGANAIPVAEHATLLGLATVIGQENVTIRVRSVDLAMADDAAAELLAAECLASGDALRVAYRDGQRLEERYQPIRLETPGSSVLQSGGVYVITGGLGGVGLVLAEHLARTAQAKLVLVGRQGLPERAAWDAWLREHGADDATSQRIQRVRMIEAAGGTVEVMAADVADPEQLRGVFAETEARFGTLYGVLHAAGISDSQAYLPLETIGPKECEWHFQPKAYGLYALEAALDDRSLDFCVVFSSVSSVLGGLGFAGYAAANSFMNAFTQRHNRTHAVPWVSVNWDTWHLRAGQHDVIGATVAQYEMSPAEGADAFERAAATRNEPVIINSTGDLDARIRQWVRLESVREQPEREREAAGSTQQAVSVSVPLRSTSEYEQRITAVWQHVLGIETIGIHDNFFDLGGNSLIALQLIARLKKEFKTQVPAVAIFEAPTISALVQYMLPDAPVVAPADALLVERRQRVRQTAEQDGIAIIGMVGRFPGASTVDALWQNVADGVEAFTRFTDEELRAAGVPADLINDTNYVKVRPVLHNDISLFDAAFFGYTPREAEFLDPQQRLFQECAWEALEQAGYDTQRYPGLVGVFGGTNVNAYLYRLVEDPELRDLMSESITLQNDKDALATYVSYKLNLRGPSFSIQTYCSTSLVATHLACRSLRAGDCDIALAGGVSIRVPVNTGYLFQEGDQGAPDGRCRTFDALAEGTNFGDGVAIVVLKRLADALADGDTIHAVIRGSAINNDGGLKVGYTAPSVVGQAAVVQAALADANLAADAISYVEAHGTATKLGDPIEVAALTKAYRTMTDKVGFCAISSVKPNIGHLDRASGATGLIKTVMALKHNVIPPTLHFQAPNPEIDFASSPFFVPTALTPWTRNGTPRRAGVNSLGVGGTNAHVIVEEAPQVGPSGPGRAAELLVLSAKTATALEAATTNLAAHLEEQPMVNLADVAHTLQVGRRVFEHRRVVVARNVADAVGLLRSGDARRVLTLAQKPTSRGVAFVFPGVGDHYVGMAEGLYATEGVFRATVDRCCALLTPLLGSPIRKEIYPDGGAPVSAGIDLRAMLRENATPRSAGRLHQTAWAQPAVFVVEYALVQLLASWGIRPQALLGYSVGEYVAAAVAGVLSLEDALTVVAKRAQWIQAQPAGSMLAVSLGADAIGAYVGGAVALAVVNSPMTCVLAGPQAALEAVKTRLDGDEVASRWLETSHAFHSPMLAPVQAELTALAGTLRLQAPRIPYISNVTGTWITDAEATDPGYWARHMVETVQFADGVGTLLADAQLVVLEVGPGQALGSFIRQHPACGRDRFGQIVATVRGMTDTSDDLEVLLSALGRLWLHDVVVDWASFRGSEVRQRIPLPTYPFERQRFWVEPRSYVRTPVQEAAVIGRKPNIADWFYTPVWEAQPLPAKGSAQPAGPYLVFVDEQGFGAQVVGRLESNGVTVIKVRQGGAFAQLDATSFAVRPDIRDDYAVLFSALQTNRLLPQAIVHLWNVASNARVSADEAGFGACQVYGFYSLLHLAQAVGGIDLESTLPITVFSNSTQPVTGNERLYAEQSPSAVTCRVIGQENPAVFCRNVDICVPEQAGAEADQLAMLLEQELLVPSQDIAVAYREGRRFVQHYRADRLEPISRAVPAPLRMGGVYLITGGLGGIGTAIAGYLAEKAQAKLVLLGRTPLPPREEWDGLAVARGPEDGLVQKIAKIRAMEAHGAEVLTLSADVGDPAQLSAALAEIRRRFGALHGVVHGAGHLDQSGFQLIQDVGHEPCEAHFKPKVYALYHLEAMLRDQELDFCLLLSSVSSVLGGLGYVGYTAANYFMDIFTHRLRQSPSNRWISVNWDTWHLKAGQHDGATVAQYELFPFEGVDAFGRILERAPVQIINSTGDLDTRIKQWVLLESIRSNAASSSPAASHERPAIDTQYVPVNSEYERRIAAVWQQVLGIGQIGIDDNFFDLGGNSLTALQLISRLKKEFKTQISAVAIFEAPTIRAMAQYLMPDAPPAVDLAETLLVQRRQRVRQTAEQDGIAIIGMAGRFPGASNVDEFWDNLANGVEAFTAFTDAELLAAGVLYEQVHDLNYVKRRPILKEDVTLFDAAFFGYTPREAEFLDPQQRLFHECAWEALEQAGYDTQRYPGLVGIYGGANLNTYLMQLAFDPDVARNFTDSVFLENDKDALTTNVSYKLNLRGPSFAVQTYCSTSLVATHLACRSLRAGDCDIALAGGVSIRVPVNTGHLFQEGDQVSPDGSCRTFDAQAAGTTWADGVAVLVLKRLADALADGDTIHAVIRGSAINNDGGLKVGYTAPSVVGQAAVVQAALADANLAADAISYVEAHGTATKLGDPIEVASLTKAYRTMTDKVGFCAISSVKPNVGHLDRAAGATGLIKTVMALKHNVIPPTLHFQTPNPEIDFASSPFFVPTALTPWTRNGTPRRAGVNSLGVGGTNAHVIVEEAPQVGPSGPGRAVELLVLSARTPSALETMTVNLTAYLEGQPTVNLADVAHTLQVGRRVFEHRRVVVARDATSAAALLRSGDARRVLTLAQKPTSRGVAFVFPGVGDHYVGMAEGLYATEGVFRATVDRCCALLTPLLGSPIRKEIYPDGGAPVSAGIDLRAMLREDATPRSAGRLHQTAWAQPAVFVVEYALVQLLASWGIRPQALLGYSVGEYVAATVAGVLSLEDALTLVAKRAQWIQAQPAGSMLAVSLSAEAIGAYVGGAVALAVVNSPMTCVLAGPQAALEAVKTRLDGDEVASRWLETSHAFHSPMLAPVQAELTALAGTLRLQAPRIPYISNVTGTWITDAEATDPGYWARHMVETVQFADGVGTLLADAQLVVLEVGPGQALGSFIRQHPACGRDRFGQIVATVRGMTDTSDDLEVLLSALGRLWLHDVVVDWAGFRGSEVRQRIPLPTYPFERQRFWIEPNLNSRLAAAHRPIRRPDIGDWLAAPSWKRSIQAGSAGVAARLAEPHCWLMLADGEGLAAELTAWLEQRGQTVITVMPGASFAALGQARYMLRPTSREDFTALLQTLERQGHAPSRVVHCWLFGAQEDADSLSDATLTATLDVGFYSLLALAQALGDQGVEWCEINAVTAAMQEVTGQENLQVAASTVIGPCKIIPQEYPNLTARSIDILLPAGAAERTALVAQLGTELATPPTGDQVAFRGAHRWVQVFEPITVPAAPASHPRLRTGGVYLLTGGLGGIALGLARDLAATLQAKLVLVNRSGLPDRATWPALLERDGAEQGVGRRIQQVLDLEVLGAEVLVIQADVTDTVAMARAVAEAQARFGTIHGVLHTAGVPGVGLMQLKDAATAAAELAPKVQGTLALTSALAGIPLDFLVLFSSVTSATGGGPGQVAYCAANAFLDAYARKHATDHGQTVAVSWGEWLWDAWSEGLQGFAPEVQARFRAYRTTFGITFDEGADILRRILAEPLAHVFVTSEDLLPMAERSRRESAARGLEELQRQQEARPTYPRPEVGTSFVEPQSVIEQQIAGIWSTVLGIAPIGLHDNFFDLGGNSLLGLDLFSRIRKALKVDKLPAYVLYEAPTVATQAAYLTPAPEAALVTEAVPDLDVKIRQKVNRFKQQSSLEDA</sequence>
<feature type="compositionally biased region" description="Basic and acidic residues" evidence="21">
    <location>
        <begin position="4510"/>
        <end position="4522"/>
    </location>
</feature>
<dbReference type="CDD" id="cd00833">
    <property type="entry name" value="PKS"/>
    <property type="match status" value="3"/>
</dbReference>
<dbReference type="eggNOG" id="COG4221">
    <property type="taxonomic scope" value="Bacteria"/>
</dbReference>
<keyword evidence="26" id="KW-1185">Reference proteome</keyword>
<dbReference type="InterPro" id="IPR057326">
    <property type="entry name" value="KR_dom"/>
</dbReference>
<comment type="function">
    <text evidence="15">Part of the PpsABCDE complex involved in the biosynthesis of the lipid core common to phthiocerols and phenolphthiocerols by successive additions of malonyl-CoA or methylmalonyl-CoA extender units. PpsA can accept as substrate the activated forms of either icosanoyl (C20), docosanoyl (C22) or lignoceroyl (C24) groups from FadD26, or a (4-hydroxyphenyl)-C17 or (4-hydroxyphenyl)-C19 fatty acyl from FadD29. PpsA initiates the biosynthesis and extends its substrate using a malonyl-CoA extender unit. The PpsB and PpsC proteins add the second and third malonyl-CoA extender units. PpsD adds an (R)-methylmalonyl unit and PpsE adds a second (R)-methylmalonyl unit. The incorporation of the methylmalonyl units results in formation of two branched methyl groups in the elongated product.</text>
</comment>
<evidence type="ECO:0000256" key="1">
    <source>
        <dbReference type="ARBA" id="ARBA00001937"/>
    </source>
</evidence>
<keyword evidence="3" id="KW-0596">Phosphopantetheine</keyword>
<dbReference type="CDD" id="cd08953">
    <property type="entry name" value="KR_2_SDR_x"/>
    <property type="match status" value="1"/>
</dbReference>
<dbReference type="InterPro" id="IPR016039">
    <property type="entry name" value="Thiolase-like"/>
</dbReference>
<dbReference type="Proteomes" id="UP000000787">
    <property type="component" value="Chromosome"/>
</dbReference>
<dbReference type="PANTHER" id="PTHR43775">
    <property type="entry name" value="FATTY ACID SYNTHASE"/>
    <property type="match status" value="1"/>
</dbReference>
<dbReference type="SMART" id="SM00825">
    <property type="entry name" value="PKS_KS"/>
    <property type="match status" value="3"/>
</dbReference>
<evidence type="ECO:0000256" key="11">
    <source>
        <dbReference type="ARBA" id="ARBA00050973"/>
    </source>
</evidence>
<keyword evidence="7" id="KW-0521">NADP</keyword>
<dbReference type="SUPFAM" id="SSF52151">
    <property type="entry name" value="FabD/lysophospholipase-like"/>
    <property type="match status" value="3"/>
</dbReference>
<dbReference type="GO" id="GO:0016491">
    <property type="term" value="F:oxidoreductase activity"/>
    <property type="evidence" value="ECO:0007669"/>
    <property type="project" value="UniProtKB-KW"/>
</dbReference>
<dbReference type="SUPFAM" id="SSF55048">
    <property type="entry name" value="Probable ACP-binding domain of malonyl-CoA ACP transacylase"/>
    <property type="match status" value="3"/>
</dbReference>
<dbReference type="Gene3D" id="3.40.366.10">
    <property type="entry name" value="Malonyl-Coenzyme A Acyl Carrier Protein, domain 2"/>
    <property type="match status" value="3"/>
</dbReference>
<dbReference type="InterPro" id="IPR006162">
    <property type="entry name" value="Ppantetheine_attach_site"/>
</dbReference>
<gene>
    <name evidence="25" type="ordered locus">Haur_3965</name>
</gene>
<evidence type="ECO:0000256" key="10">
    <source>
        <dbReference type="ARBA" id="ARBA00023268"/>
    </source>
</evidence>
<evidence type="ECO:0000256" key="12">
    <source>
        <dbReference type="ARBA" id="ARBA00051971"/>
    </source>
</evidence>
<dbReference type="eggNOG" id="COG1028">
    <property type="taxonomic scope" value="Bacteria"/>
</dbReference>
<dbReference type="SUPFAM" id="SSF51735">
    <property type="entry name" value="NAD(P)-binding Rossmann-fold domains"/>
    <property type="match status" value="6"/>
</dbReference>
<dbReference type="InParanoid" id="A9AV09"/>
<dbReference type="GO" id="GO:0006633">
    <property type="term" value="P:fatty acid biosynthetic process"/>
    <property type="evidence" value="ECO:0007669"/>
    <property type="project" value="TreeGrafter"/>
</dbReference>
<dbReference type="STRING" id="316274.Haur_3965"/>
<dbReference type="InterPro" id="IPR016035">
    <property type="entry name" value="Acyl_Trfase/lysoPLipase"/>
</dbReference>
<feature type="transmembrane region" description="Helical" evidence="22">
    <location>
        <begin position="2855"/>
        <end position="2874"/>
    </location>
</feature>
<evidence type="ECO:0000256" key="7">
    <source>
        <dbReference type="ARBA" id="ARBA00022857"/>
    </source>
</evidence>
<dbReference type="InterPro" id="IPR016036">
    <property type="entry name" value="Malonyl_transacylase_ACP-bd"/>
</dbReference>
<dbReference type="EMBL" id="CP000875">
    <property type="protein sequence ID" value="ABX06597.1"/>
    <property type="molecule type" value="Genomic_DNA"/>
</dbReference>
<organism evidence="25 26">
    <name type="scientific">Herpetosiphon aurantiacus (strain ATCC 23779 / DSM 785 / 114-95)</name>
    <dbReference type="NCBI Taxonomy" id="316274"/>
    <lineage>
        <taxon>Bacteria</taxon>
        <taxon>Bacillati</taxon>
        <taxon>Chloroflexota</taxon>
        <taxon>Chloroflexia</taxon>
        <taxon>Herpetosiphonales</taxon>
        <taxon>Herpetosiphonaceae</taxon>
        <taxon>Herpetosiphon</taxon>
    </lineage>
</organism>
<evidence type="ECO:0000256" key="13">
    <source>
        <dbReference type="ARBA" id="ARBA00052119"/>
    </source>
</evidence>
<comment type="catalytic activity">
    <reaction evidence="13">
        <text>docosanoyl-[(phenol)carboxyphthiodiolenone synthase] + 2 (S)-methylmalonyl-CoA + 3 malonyl-CoA + 5 NADPH + 10 H(+) = C34-carboxyphthiodiolenone-[(phenol)carboxyphthiodiolenone synthase] + 5 CO2 + 5 NADP(+) + 5 CoA + 2 H2O</text>
        <dbReference type="Rhea" id="RHEA:57752"/>
        <dbReference type="Rhea" id="RHEA-COMP:14987"/>
        <dbReference type="Rhea" id="RHEA-COMP:14988"/>
        <dbReference type="ChEBI" id="CHEBI:15377"/>
        <dbReference type="ChEBI" id="CHEBI:15378"/>
        <dbReference type="ChEBI" id="CHEBI:16526"/>
        <dbReference type="ChEBI" id="CHEBI:57287"/>
        <dbReference type="ChEBI" id="CHEBI:57327"/>
        <dbReference type="ChEBI" id="CHEBI:57384"/>
        <dbReference type="ChEBI" id="CHEBI:57783"/>
        <dbReference type="ChEBI" id="CHEBI:58349"/>
        <dbReference type="ChEBI" id="CHEBI:142237"/>
        <dbReference type="ChEBI" id="CHEBI:142238"/>
        <dbReference type="EC" id="2.3.1.292"/>
    </reaction>
</comment>
<dbReference type="SMART" id="SM00822">
    <property type="entry name" value="PKS_KR"/>
    <property type="match status" value="3"/>
</dbReference>
<keyword evidence="22" id="KW-0472">Membrane</keyword>
<dbReference type="Pfam" id="PF02801">
    <property type="entry name" value="Ketoacyl-synt_C"/>
    <property type="match status" value="3"/>
</dbReference>
<evidence type="ECO:0000256" key="14">
    <source>
        <dbReference type="ARBA" id="ARBA00052745"/>
    </source>
</evidence>
<dbReference type="Gene3D" id="3.30.70.250">
    <property type="entry name" value="Malonyl-CoA ACP transacylase, ACP-binding"/>
    <property type="match status" value="3"/>
</dbReference>
<dbReference type="Gene3D" id="3.40.47.10">
    <property type="match status" value="3"/>
</dbReference>
<comment type="cofactor">
    <cofactor evidence="2">
        <name>pantetheine 4'-phosphate</name>
        <dbReference type="ChEBI" id="CHEBI:47942"/>
    </cofactor>
</comment>
<dbReference type="InterPro" id="IPR036736">
    <property type="entry name" value="ACP-like_sf"/>
</dbReference>
<dbReference type="InterPro" id="IPR014030">
    <property type="entry name" value="Ketoacyl_synth_N"/>
</dbReference>
<evidence type="ECO:0000256" key="6">
    <source>
        <dbReference type="ARBA" id="ARBA00022832"/>
    </source>
</evidence>
<evidence type="ECO:0000256" key="18">
    <source>
        <dbReference type="ARBA" id="ARBA00075053"/>
    </source>
</evidence>
<evidence type="ECO:0000256" key="3">
    <source>
        <dbReference type="ARBA" id="ARBA00022450"/>
    </source>
</evidence>
<proteinExistence type="predicted"/>
<comment type="cofactor">
    <cofactor evidence="1">
        <name>NADP(+)</name>
        <dbReference type="ChEBI" id="CHEBI:58349"/>
    </cofactor>
</comment>
<dbReference type="FunCoup" id="A9AV09">
    <property type="interactions" value="7"/>
</dbReference>
<evidence type="ECO:0000256" key="17">
    <source>
        <dbReference type="ARBA" id="ARBA00073623"/>
    </source>
</evidence>
<dbReference type="Gene3D" id="3.40.50.720">
    <property type="entry name" value="NAD(P)-binding Rossmann-like Domain"/>
    <property type="match status" value="3"/>
</dbReference>
<keyword evidence="9" id="KW-0443">Lipid metabolism</keyword>